<proteinExistence type="predicted"/>
<sequence length="709" mass="83456">MEANNNKMEAPLRKKVCNMCNTTTTYKNWSRHLRTIKHQKNDPDSTIEPRFHEKTKEKIRNRVSKPRKERTQKPHRVFSGFQSSLFERKKPNIKIEDNTHKKSAFNRKVLLFVVNKREFKDINQFLNYSRGIAEKKILGYLKEIGNLKINISVVCRYIKRKPSHENFTTHFTTENKCFYTTTNFNEFYSNIKTTVQKRKDVFIAKGSSWIFKSVLSMEINMYKNNSLRGGSYIELPKWISLKKAIDIPKFEGETNISINAFTHDNGNIVPLQLCKVERETYIDLFYLSEENKEYYCLIKNFSSFCYNVTRPNSIRNNIVTYSGKNAVRVFYEKLKKEALYIAKNYFDINKPMVITKEQEAEFERTNTCFICERSFNESPPTYEREERDMNINKTKVRDHDHLTGKYRGAAHSICNLKYKVPRFIPVFFHNLSGYDAHLFIKEFGINTGDIKVISNSEENYITFSKVLRYEKLDPVTNKTVFEKIELRFLDSFKFLSSSLDKLASTLEKEQCKHLSRFIENKEQSDLVKRKLAYSYEYMDSPKKYNETSLPPMEKFFSSLTGKHITFDSYENAQKIWASFKIKNLREFTILYNTLDVLLLSDIMENYREVSLGDFKLDPAHYFTTPGFAWGAMLKKTSIKLELITDIDMHLLFEQGIRGGLSQCSTRHSKANNKYITGKCEQPGKYLLDLDANNLYGWAMCKYLPYKELK</sequence>
<dbReference type="GO" id="GO:0003676">
    <property type="term" value="F:nucleic acid binding"/>
    <property type="evidence" value="ECO:0007669"/>
    <property type="project" value="InterPro"/>
</dbReference>
<dbReference type="OrthoDB" id="6627687at2759"/>
<dbReference type="Proteomes" id="UP000325440">
    <property type="component" value="Unassembled WGS sequence"/>
</dbReference>
<organism evidence="1 2">
    <name type="scientific">Cinara cedri</name>
    <dbReference type="NCBI Taxonomy" id="506608"/>
    <lineage>
        <taxon>Eukaryota</taxon>
        <taxon>Metazoa</taxon>
        <taxon>Ecdysozoa</taxon>
        <taxon>Arthropoda</taxon>
        <taxon>Hexapoda</taxon>
        <taxon>Insecta</taxon>
        <taxon>Pterygota</taxon>
        <taxon>Neoptera</taxon>
        <taxon>Paraneoptera</taxon>
        <taxon>Hemiptera</taxon>
        <taxon>Sternorrhyncha</taxon>
        <taxon>Aphidomorpha</taxon>
        <taxon>Aphidoidea</taxon>
        <taxon>Aphididae</taxon>
        <taxon>Lachninae</taxon>
        <taxon>Cinara</taxon>
    </lineage>
</organism>
<dbReference type="SUPFAM" id="SSF54060">
    <property type="entry name" value="His-Me finger endonucleases"/>
    <property type="match status" value="1"/>
</dbReference>
<protein>
    <submittedName>
        <fullName evidence="1">Ribonuclease H-like domain</fullName>
    </submittedName>
</protein>
<dbReference type="GO" id="GO:0071897">
    <property type="term" value="P:DNA biosynthetic process"/>
    <property type="evidence" value="ECO:0007669"/>
    <property type="project" value="UniProtKB-ARBA"/>
</dbReference>
<dbReference type="PANTHER" id="PTHR31511">
    <property type="entry name" value="PROTEIN CBG23764"/>
    <property type="match status" value="1"/>
</dbReference>
<name>A0A5E4MQ48_9HEMI</name>
<evidence type="ECO:0000313" key="1">
    <source>
        <dbReference type="EMBL" id="VVC33624.1"/>
    </source>
</evidence>
<dbReference type="AlphaFoldDB" id="A0A5E4MQ48"/>
<dbReference type="Gene3D" id="3.30.420.10">
    <property type="entry name" value="Ribonuclease H-like superfamily/Ribonuclease H"/>
    <property type="match status" value="1"/>
</dbReference>
<dbReference type="SUPFAM" id="SSF53098">
    <property type="entry name" value="Ribonuclease H-like"/>
    <property type="match status" value="1"/>
</dbReference>
<dbReference type="InterPro" id="IPR012337">
    <property type="entry name" value="RNaseH-like_sf"/>
</dbReference>
<dbReference type="PANTHER" id="PTHR31511:SF12">
    <property type="entry name" value="RHO TERMINATION FACTOR N-TERMINAL DOMAIN-CONTAINING PROTEIN"/>
    <property type="match status" value="1"/>
</dbReference>
<reference evidence="1 2" key="1">
    <citation type="submission" date="2019-08" db="EMBL/GenBank/DDBJ databases">
        <authorList>
            <person name="Alioto T."/>
            <person name="Alioto T."/>
            <person name="Gomez Garrido J."/>
        </authorList>
    </citation>
    <scope>NUCLEOTIDE SEQUENCE [LARGE SCALE GENOMIC DNA]</scope>
</reference>
<dbReference type="InterPro" id="IPR044925">
    <property type="entry name" value="His-Me_finger_sf"/>
</dbReference>
<accession>A0A5E4MQ48</accession>
<dbReference type="EMBL" id="CABPRJ010000972">
    <property type="protein sequence ID" value="VVC33624.1"/>
    <property type="molecule type" value="Genomic_DNA"/>
</dbReference>
<dbReference type="GO" id="GO:0042575">
    <property type="term" value="C:DNA polymerase complex"/>
    <property type="evidence" value="ECO:0007669"/>
    <property type="project" value="UniProtKB-ARBA"/>
</dbReference>
<dbReference type="InterPro" id="IPR043502">
    <property type="entry name" value="DNA/RNA_pol_sf"/>
</dbReference>
<evidence type="ECO:0000313" key="2">
    <source>
        <dbReference type="Proteomes" id="UP000325440"/>
    </source>
</evidence>
<gene>
    <name evidence="1" type="ORF">CINCED_3A022373</name>
</gene>
<dbReference type="InterPro" id="IPR036397">
    <property type="entry name" value="RNaseH_sf"/>
</dbReference>
<dbReference type="SUPFAM" id="SSF56672">
    <property type="entry name" value="DNA/RNA polymerases"/>
    <property type="match status" value="1"/>
</dbReference>
<keyword evidence="2" id="KW-1185">Reference proteome</keyword>